<dbReference type="InterPro" id="IPR004264">
    <property type="entry name" value="Transposase_23"/>
</dbReference>
<evidence type="ECO:0000256" key="1">
    <source>
        <dbReference type="SAM" id="MobiDB-lite"/>
    </source>
</evidence>
<dbReference type="Pfam" id="PF26133">
    <property type="entry name" value="DUF8039"/>
    <property type="match status" value="1"/>
</dbReference>
<gene>
    <name evidence="4" type="ORF">LC_TR8062_c0_g1_i1_g.28256</name>
</gene>
<dbReference type="EMBL" id="GEVK01010929">
    <property type="protein sequence ID" value="JAU41903.1"/>
    <property type="molecule type" value="Transcribed_RNA"/>
</dbReference>
<dbReference type="PANTHER" id="PTHR33018">
    <property type="entry name" value="OS10G0338966 PROTEIN-RELATED"/>
    <property type="match status" value="1"/>
</dbReference>
<proteinExistence type="predicted"/>
<sequence length="369" mass="40088">MNKVAQSHEDLKHLVRDLAKGKRKQRDDDRSPSDDTGTIKQGRRCQILDWFSEDDVVVGEGELCSVEPSYKIGRIPLGPNAAAVVVNFAADKEAYVWRPTTAISSLGQAVGAKIAWPFDKLIVDNMNSESVNKTAGFSATYALEDRVKIIAWNNDTEVIAEGYLISADPKEMVNNITLGPNAAIVNIDNVINKEAYLWRQSKDMNVMGDALFANIAWPISKVRRCNAQLMEEEVYRTAAGAKEESLSKGAGPSVNKGAVPTVAKGAVASKDSSSKSVTNSSNTSGCSKNKCFLLDCFGSGKKVAEGRVLSTNSKDKVHFVPLGPNASKVWVEVCKIDDARVWRPSSEFQIVADALGSTVAWPNDKIVFM</sequence>
<feature type="region of interest" description="Disordered" evidence="1">
    <location>
        <begin position="1"/>
        <end position="39"/>
    </location>
</feature>
<dbReference type="AlphaFoldDB" id="A0A1J3FDH2"/>
<evidence type="ECO:0000259" key="3">
    <source>
        <dbReference type="Pfam" id="PF26133"/>
    </source>
</evidence>
<dbReference type="Pfam" id="PF03017">
    <property type="entry name" value="Transposase_23"/>
    <property type="match status" value="1"/>
</dbReference>
<evidence type="ECO:0000313" key="4">
    <source>
        <dbReference type="EMBL" id="JAU41903.1"/>
    </source>
</evidence>
<organism evidence="4">
    <name type="scientific">Noccaea caerulescens</name>
    <name type="common">Alpine penny-cress</name>
    <name type="synonym">Thlaspi caerulescens</name>
    <dbReference type="NCBI Taxonomy" id="107243"/>
    <lineage>
        <taxon>Eukaryota</taxon>
        <taxon>Viridiplantae</taxon>
        <taxon>Streptophyta</taxon>
        <taxon>Embryophyta</taxon>
        <taxon>Tracheophyta</taxon>
        <taxon>Spermatophyta</taxon>
        <taxon>Magnoliopsida</taxon>
        <taxon>eudicotyledons</taxon>
        <taxon>Gunneridae</taxon>
        <taxon>Pentapetalae</taxon>
        <taxon>rosids</taxon>
        <taxon>malvids</taxon>
        <taxon>Brassicales</taxon>
        <taxon>Brassicaceae</taxon>
        <taxon>Coluteocarpeae</taxon>
        <taxon>Noccaea</taxon>
    </lineage>
</organism>
<evidence type="ECO:0000259" key="2">
    <source>
        <dbReference type="Pfam" id="PF03017"/>
    </source>
</evidence>
<evidence type="ECO:0008006" key="5">
    <source>
        <dbReference type="Google" id="ProtNLM"/>
    </source>
</evidence>
<reference evidence="4" key="1">
    <citation type="submission" date="2016-07" db="EMBL/GenBank/DDBJ databases">
        <title>De novo transcriptome assembly of four accessions of the metal hyperaccumulator plant Noccaea caerulescens.</title>
        <authorList>
            <person name="Blande D."/>
            <person name="Halimaa P."/>
            <person name="Tervahauta A.I."/>
            <person name="Aarts M.G."/>
            <person name="Karenlampi S.O."/>
        </authorList>
    </citation>
    <scope>NUCLEOTIDE SEQUENCE</scope>
</reference>
<dbReference type="InterPro" id="IPR058352">
    <property type="entry name" value="DUF8039"/>
</dbReference>
<name>A0A1J3FDH2_NOCCA</name>
<feature type="domain" description="Transposase Tnp1/En/Spm-like" evidence="2">
    <location>
        <begin position="154"/>
        <end position="211"/>
    </location>
</feature>
<protein>
    <recommendedName>
        <fullName evidence="5">Transposase Tnp1/En/Spm-like domain-containing protein</fullName>
    </recommendedName>
</protein>
<dbReference type="PANTHER" id="PTHR33018:SF37">
    <property type="entry name" value="TRANSPOSASE TNP1_EN_SPM-LIKE DOMAIN-CONTAINING PROTEIN"/>
    <property type="match status" value="1"/>
</dbReference>
<accession>A0A1J3FDH2</accession>
<feature type="domain" description="DUF8039" evidence="3">
    <location>
        <begin position="290"/>
        <end position="368"/>
    </location>
</feature>
<feature type="compositionally biased region" description="Basic and acidic residues" evidence="1">
    <location>
        <begin position="1"/>
        <end position="33"/>
    </location>
</feature>